<name>S4S1N0_PETMA</name>
<dbReference type="GeneTree" id="ENSGT00960000188087"/>
<dbReference type="AlphaFoldDB" id="S4S1N0"/>
<reference evidence="1" key="1">
    <citation type="submission" date="2025-05" db="UniProtKB">
        <authorList>
            <consortium name="Ensembl"/>
        </authorList>
    </citation>
    <scope>IDENTIFICATION</scope>
</reference>
<accession>S4S1N0</accession>
<protein>
    <recommendedName>
        <fullName evidence="2">Variable lymphocyte receptor A cassette</fullName>
    </recommendedName>
</protein>
<sequence length="29" mass="3387">VFVCLFFPGVFDSLTKLTWLNLQQNQLQS</sequence>
<evidence type="ECO:0008006" key="2">
    <source>
        <dbReference type="Google" id="ProtNLM"/>
    </source>
</evidence>
<proteinExistence type="predicted"/>
<organism evidence="1">
    <name type="scientific">Petromyzon marinus</name>
    <name type="common">Sea lamprey</name>
    <dbReference type="NCBI Taxonomy" id="7757"/>
    <lineage>
        <taxon>Eukaryota</taxon>
        <taxon>Metazoa</taxon>
        <taxon>Chordata</taxon>
        <taxon>Craniata</taxon>
        <taxon>Vertebrata</taxon>
        <taxon>Cyclostomata</taxon>
        <taxon>Hyperoartia</taxon>
        <taxon>Petromyzontiformes</taxon>
        <taxon>Petromyzontidae</taxon>
        <taxon>Petromyzon</taxon>
    </lineage>
</organism>
<dbReference type="Ensembl" id="ENSPMAT00000011411.1">
    <property type="protein sequence ID" value="ENSPMAP00000011365.1"/>
    <property type="gene ID" value="ENSPMAG00000010384.1"/>
</dbReference>
<dbReference type="SUPFAM" id="SSF52058">
    <property type="entry name" value="L domain-like"/>
    <property type="match status" value="1"/>
</dbReference>
<dbReference type="HOGENOM" id="CLU_000288_148_7_1"/>
<evidence type="ECO:0000313" key="1">
    <source>
        <dbReference type="Ensembl" id="ENSPMAP00000011372.1"/>
    </source>
</evidence>
<dbReference type="Ensembl" id="ENSPMAT00000011418.1">
    <property type="protein sequence ID" value="ENSPMAP00000011372.1"/>
    <property type="gene ID" value="ENSPMAG00000010391.1"/>
</dbReference>